<gene>
    <name evidence="1" type="ORF">Q7514_19860</name>
</gene>
<keyword evidence="2" id="KW-1185">Reference proteome</keyword>
<dbReference type="RefSeq" id="WP_330134986.1">
    <property type="nucleotide sequence ID" value="NZ_JAUTXY010000009.1"/>
</dbReference>
<protein>
    <recommendedName>
        <fullName evidence="3">Lipoprotein</fullName>
    </recommendedName>
</protein>
<name>A0ABU7LE01_9NOCA</name>
<dbReference type="Proteomes" id="UP001336020">
    <property type="component" value="Unassembled WGS sequence"/>
</dbReference>
<evidence type="ECO:0000313" key="2">
    <source>
        <dbReference type="Proteomes" id="UP001336020"/>
    </source>
</evidence>
<dbReference type="EMBL" id="JAUTXY010000009">
    <property type="protein sequence ID" value="MEE2059779.1"/>
    <property type="molecule type" value="Genomic_DNA"/>
</dbReference>
<evidence type="ECO:0000313" key="1">
    <source>
        <dbReference type="EMBL" id="MEE2059779.1"/>
    </source>
</evidence>
<accession>A0ABU7LE01</accession>
<sequence>MRPVVLLACCLLAAACGSTPPDVEPLPESPEPAGATVFSARPDIVEAHPLTITSFSRVGDDRLSLHFETGTPECFGVDPTVTETDDVVTVSLTGGTLPEAQDSMCIMVAVFGTVEVPLQSPLGDRVVTAS</sequence>
<evidence type="ECO:0008006" key="3">
    <source>
        <dbReference type="Google" id="ProtNLM"/>
    </source>
</evidence>
<reference evidence="1 2" key="1">
    <citation type="submission" date="2023-07" db="EMBL/GenBank/DDBJ databases">
        <authorList>
            <person name="Girao M."/>
            <person name="Carvalho M.F."/>
        </authorList>
    </citation>
    <scope>NUCLEOTIDE SEQUENCE [LARGE SCALE GENOMIC DNA]</scope>
    <source>
        <strain evidence="1 2">YIM65754</strain>
    </source>
</reference>
<organism evidence="1 2">
    <name type="scientific">Rhodococcus artemisiae</name>
    <dbReference type="NCBI Taxonomy" id="714159"/>
    <lineage>
        <taxon>Bacteria</taxon>
        <taxon>Bacillati</taxon>
        <taxon>Actinomycetota</taxon>
        <taxon>Actinomycetes</taxon>
        <taxon>Mycobacteriales</taxon>
        <taxon>Nocardiaceae</taxon>
        <taxon>Rhodococcus</taxon>
    </lineage>
</organism>
<dbReference type="PROSITE" id="PS51257">
    <property type="entry name" value="PROKAR_LIPOPROTEIN"/>
    <property type="match status" value="1"/>
</dbReference>
<comment type="caution">
    <text evidence="1">The sequence shown here is derived from an EMBL/GenBank/DDBJ whole genome shotgun (WGS) entry which is preliminary data.</text>
</comment>
<proteinExistence type="predicted"/>